<keyword evidence="3" id="KW-0479">Metal-binding</keyword>
<evidence type="ECO:0000313" key="10">
    <source>
        <dbReference type="Proteomes" id="UP000635726"/>
    </source>
</evidence>
<feature type="transmembrane region" description="Helical" evidence="7">
    <location>
        <begin position="425"/>
        <end position="444"/>
    </location>
</feature>
<dbReference type="GO" id="GO:0046872">
    <property type="term" value="F:metal ion binding"/>
    <property type="evidence" value="ECO:0007669"/>
    <property type="project" value="UniProtKB-KW"/>
</dbReference>
<dbReference type="InterPro" id="IPR017896">
    <property type="entry name" value="4Fe4S_Fe-S-bd"/>
</dbReference>
<evidence type="ECO:0000256" key="6">
    <source>
        <dbReference type="ARBA" id="ARBA00023136"/>
    </source>
</evidence>
<evidence type="ECO:0000256" key="2">
    <source>
        <dbReference type="ARBA" id="ARBA00022475"/>
    </source>
</evidence>
<reference evidence="9" key="1">
    <citation type="journal article" date="2014" name="Int. J. Syst. Evol. Microbiol.">
        <title>Complete genome sequence of Corynebacterium casei LMG S-19264T (=DSM 44701T), isolated from a smear-ripened cheese.</title>
        <authorList>
            <consortium name="US DOE Joint Genome Institute (JGI-PGF)"/>
            <person name="Walter F."/>
            <person name="Albersmeier A."/>
            <person name="Kalinowski J."/>
            <person name="Ruckert C."/>
        </authorList>
    </citation>
    <scope>NUCLEOTIDE SEQUENCE</scope>
    <source>
        <strain evidence="9">JCM 14371</strain>
    </source>
</reference>
<feature type="transmembrane region" description="Helical" evidence="7">
    <location>
        <begin position="299"/>
        <end position="316"/>
    </location>
</feature>
<dbReference type="InterPro" id="IPR052378">
    <property type="entry name" value="NosR_regulator"/>
</dbReference>
<dbReference type="InterPro" id="IPR017900">
    <property type="entry name" value="4Fe4S_Fe_S_CS"/>
</dbReference>
<reference evidence="9" key="2">
    <citation type="submission" date="2020-09" db="EMBL/GenBank/DDBJ databases">
        <authorList>
            <person name="Sun Q."/>
            <person name="Ohkuma M."/>
        </authorList>
    </citation>
    <scope>NUCLEOTIDE SEQUENCE</scope>
    <source>
        <strain evidence="9">JCM 14371</strain>
    </source>
</reference>
<evidence type="ECO:0000256" key="7">
    <source>
        <dbReference type="SAM" id="Phobius"/>
    </source>
</evidence>
<sequence>MTTRPGVRPDLLRLPLVRGLVRWRYARALLQVPLLLLAVLAVYDGFTGSVLPGLNVATVSVWVHYRGLLVIALALMGNLFCAACPLMLLRAPTNWLRRHLGTRQWPRPLRNRYLTLGLTLAFLYTYEAAQLWASPGITAALIVGYFLALLLTDAVFPAGTFCRYVCPLGNFNMLLSGVSPTMIQARDPDVCRTCTGKECVNGAPSRPTGGIDVQGLQVLPMLQAAGEHARPARVPAPTPASASRRPGCETRLYVPTIRSNHDCTLCLNCVRACPHDNVALVLRSPLHETTRRLPKRDTALALLVLAWGGIVNAFAMTPPFTLLLDRLSAWLGSMNVPLLLVPALLGLIGAGVAVSVLAARLARVSFRHAGPVLLPASLAVWGGHYLYHFLLGAGTLWPAVSAALARLGLPLPEGPPASVPVADQAFVWQLTLCEIALAAALWSVRARVRTAMQVAGGEGVRAWPLFALCLLYVGLAVWVFSLPMQVRAGL</sequence>
<dbReference type="PANTHER" id="PTHR30224">
    <property type="entry name" value="ELECTRON TRANSPORT PROTEIN"/>
    <property type="match status" value="1"/>
</dbReference>
<dbReference type="Proteomes" id="UP000635726">
    <property type="component" value="Unassembled WGS sequence"/>
</dbReference>
<dbReference type="RefSeq" id="WP_188961039.1">
    <property type="nucleotide sequence ID" value="NZ_BMOE01000002.1"/>
</dbReference>
<keyword evidence="6 7" id="KW-0472">Membrane</keyword>
<protein>
    <recommendedName>
        <fullName evidence="8">4Fe-4S ferredoxin-type domain-containing protein</fullName>
    </recommendedName>
</protein>
<keyword evidence="5" id="KW-0411">Iron-sulfur</keyword>
<dbReference type="GO" id="GO:0051536">
    <property type="term" value="F:iron-sulfur cluster binding"/>
    <property type="evidence" value="ECO:0007669"/>
    <property type="project" value="UniProtKB-KW"/>
</dbReference>
<dbReference type="PROSITE" id="PS51379">
    <property type="entry name" value="4FE4S_FER_2"/>
    <property type="match status" value="1"/>
</dbReference>
<keyword evidence="7" id="KW-0812">Transmembrane</keyword>
<keyword evidence="7" id="KW-1133">Transmembrane helix</keyword>
<feature type="transmembrane region" description="Helical" evidence="7">
    <location>
        <begin position="109"/>
        <end position="126"/>
    </location>
</feature>
<name>A0A917ULV0_9DEIO</name>
<feature type="transmembrane region" description="Helical" evidence="7">
    <location>
        <begin position="63"/>
        <end position="88"/>
    </location>
</feature>
<evidence type="ECO:0000256" key="3">
    <source>
        <dbReference type="ARBA" id="ARBA00022723"/>
    </source>
</evidence>
<dbReference type="PROSITE" id="PS00198">
    <property type="entry name" value="4FE4S_FER_1"/>
    <property type="match status" value="1"/>
</dbReference>
<evidence type="ECO:0000256" key="5">
    <source>
        <dbReference type="ARBA" id="ARBA00023014"/>
    </source>
</evidence>
<comment type="caution">
    <text evidence="9">The sequence shown here is derived from an EMBL/GenBank/DDBJ whole genome shotgun (WGS) entry which is preliminary data.</text>
</comment>
<organism evidence="9 10">
    <name type="scientific">Deinococcus aquiradiocola</name>
    <dbReference type="NCBI Taxonomy" id="393059"/>
    <lineage>
        <taxon>Bacteria</taxon>
        <taxon>Thermotogati</taxon>
        <taxon>Deinococcota</taxon>
        <taxon>Deinococci</taxon>
        <taxon>Deinococcales</taxon>
        <taxon>Deinococcaceae</taxon>
        <taxon>Deinococcus</taxon>
    </lineage>
</organism>
<dbReference type="SUPFAM" id="SSF54862">
    <property type="entry name" value="4Fe-4S ferredoxins"/>
    <property type="match status" value="1"/>
</dbReference>
<feature type="transmembrane region" description="Helical" evidence="7">
    <location>
        <begin position="465"/>
        <end position="484"/>
    </location>
</feature>
<evidence type="ECO:0000259" key="8">
    <source>
        <dbReference type="PROSITE" id="PS51379"/>
    </source>
</evidence>
<dbReference type="AlphaFoldDB" id="A0A917ULV0"/>
<evidence type="ECO:0000256" key="1">
    <source>
        <dbReference type="ARBA" id="ARBA00004236"/>
    </source>
</evidence>
<feature type="transmembrane region" description="Helical" evidence="7">
    <location>
        <begin position="132"/>
        <end position="151"/>
    </location>
</feature>
<keyword evidence="10" id="KW-1185">Reference proteome</keyword>
<dbReference type="PANTHER" id="PTHR30224:SF4">
    <property type="entry name" value="ELECTRON TRANSPORT PROTEIN YCCM-RELATED"/>
    <property type="match status" value="1"/>
</dbReference>
<comment type="subcellular location">
    <subcellularLocation>
        <location evidence="1">Cell membrane</location>
    </subcellularLocation>
</comment>
<keyword evidence="4" id="KW-0408">Iron</keyword>
<dbReference type="EMBL" id="BMOE01000002">
    <property type="protein sequence ID" value="GGJ66710.1"/>
    <property type="molecule type" value="Genomic_DNA"/>
</dbReference>
<feature type="transmembrane region" description="Helical" evidence="7">
    <location>
        <begin position="336"/>
        <end position="359"/>
    </location>
</feature>
<gene>
    <name evidence="9" type="ORF">GCM10008939_08550</name>
</gene>
<feature type="domain" description="4Fe-4S ferredoxin-type" evidence="8">
    <location>
        <begin position="253"/>
        <end position="283"/>
    </location>
</feature>
<proteinExistence type="predicted"/>
<evidence type="ECO:0000313" key="9">
    <source>
        <dbReference type="EMBL" id="GGJ66710.1"/>
    </source>
</evidence>
<accession>A0A917ULV0</accession>
<feature type="transmembrane region" description="Helical" evidence="7">
    <location>
        <begin position="25"/>
        <end position="43"/>
    </location>
</feature>
<dbReference type="GO" id="GO:0005886">
    <property type="term" value="C:plasma membrane"/>
    <property type="evidence" value="ECO:0007669"/>
    <property type="project" value="UniProtKB-SubCell"/>
</dbReference>
<feature type="transmembrane region" description="Helical" evidence="7">
    <location>
        <begin position="385"/>
        <end position="405"/>
    </location>
</feature>
<evidence type="ECO:0000256" key="4">
    <source>
        <dbReference type="ARBA" id="ARBA00023004"/>
    </source>
</evidence>
<keyword evidence="2" id="KW-1003">Cell membrane</keyword>